<dbReference type="GO" id="GO:0016020">
    <property type="term" value="C:membrane"/>
    <property type="evidence" value="ECO:0007669"/>
    <property type="project" value="UniProtKB-SubCell"/>
</dbReference>
<gene>
    <name evidence="11" type="ORF">SAY87_010906</name>
</gene>
<keyword evidence="3" id="KW-0812">Transmembrane</keyword>
<sequence length="208" mass="23453">MVRLTLAKSDNKGGCIQLWGDLMKIITGRKALDESGDEDNDHLVTWFKRRLTDKENFKKAIDPAVELNQETLGSIPTVELAGHCGAREPNQRPEMGYVVNVLSSIVELWIPSKPNTYCSDLDMSHLDDSSSSYLPSGEISHTSIPTRHQKWRGADKSHTLEERRQENLQAIKLILSLELGFLRGLQFYSQAPPVRVSAVSDYLQPHIR</sequence>
<comment type="subcellular location">
    <subcellularLocation>
        <location evidence="1">Membrane</location>
        <topology evidence="1">Single-pass membrane protein</topology>
    </subcellularLocation>
</comment>
<evidence type="ECO:0000256" key="4">
    <source>
        <dbReference type="ARBA" id="ARBA00022729"/>
    </source>
</evidence>
<keyword evidence="8" id="KW-0675">Receptor</keyword>
<dbReference type="Gene3D" id="1.10.510.10">
    <property type="entry name" value="Transferase(Phosphotransferase) domain 1"/>
    <property type="match status" value="1"/>
</dbReference>
<reference evidence="11 12" key="1">
    <citation type="journal article" date="2023" name="Hortic Res">
        <title>Pangenome of water caltrop reveals structural variations and asymmetric subgenome divergence after allopolyploidization.</title>
        <authorList>
            <person name="Zhang X."/>
            <person name="Chen Y."/>
            <person name="Wang L."/>
            <person name="Yuan Y."/>
            <person name="Fang M."/>
            <person name="Shi L."/>
            <person name="Lu R."/>
            <person name="Comes H.P."/>
            <person name="Ma Y."/>
            <person name="Chen Y."/>
            <person name="Huang G."/>
            <person name="Zhou Y."/>
            <person name="Zheng Z."/>
            <person name="Qiu Y."/>
        </authorList>
    </citation>
    <scope>NUCLEOTIDE SEQUENCE [LARGE SCALE GENOMIC DNA]</scope>
    <source>
        <tissue evidence="11">Roots</tissue>
    </source>
</reference>
<organism evidence="11 12">
    <name type="scientific">Trapa incisa</name>
    <dbReference type="NCBI Taxonomy" id="236973"/>
    <lineage>
        <taxon>Eukaryota</taxon>
        <taxon>Viridiplantae</taxon>
        <taxon>Streptophyta</taxon>
        <taxon>Embryophyta</taxon>
        <taxon>Tracheophyta</taxon>
        <taxon>Spermatophyta</taxon>
        <taxon>Magnoliopsida</taxon>
        <taxon>eudicotyledons</taxon>
        <taxon>Gunneridae</taxon>
        <taxon>Pentapetalae</taxon>
        <taxon>rosids</taxon>
        <taxon>malvids</taxon>
        <taxon>Myrtales</taxon>
        <taxon>Lythraceae</taxon>
        <taxon>Trapa</taxon>
    </lineage>
</organism>
<dbReference type="InterPro" id="IPR052422">
    <property type="entry name" value="Auxin_Ser/Thr_Kinase"/>
</dbReference>
<dbReference type="Proteomes" id="UP001345219">
    <property type="component" value="Chromosome 9"/>
</dbReference>
<keyword evidence="2" id="KW-0433">Leucine-rich repeat</keyword>
<evidence type="ECO:0000256" key="9">
    <source>
        <dbReference type="ARBA" id="ARBA00023180"/>
    </source>
</evidence>
<dbReference type="AlphaFoldDB" id="A0AAN7JHY7"/>
<dbReference type="PANTHER" id="PTHR47986">
    <property type="entry name" value="OSJNBA0070M12.3 PROTEIN"/>
    <property type="match status" value="1"/>
</dbReference>
<accession>A0AAN7JHY7</accession>
<evidence type="ECO:0000256" key="10">
    <source>
        <dbReference type="SAM" id="MobiDB-lite"/>
    </source>
</evidence>
<evidence type="ECO:0000256" key="8">
    <source>
        <dbReference type="ARBA" id="ARBA00023170"/>
    </source>
</evidence>
<keyword evidence="9" id="KW-0325">Glycoprotein</keyword>
<feature type="region of interest" description="Disordered" evidence="10">
    <location>
        <begin position="139"/>
        <end position="158"/>
    </location>
</feature>
<evidence type="ECO:0000256" key="5">
    <source>
        <dbReference type="ARBA" id="ARBA00022737"/>
    </source>
</evidence>
<evidence type="ECO:0000313" key="12">
    <source>
        <dbReference type="Proteomes" id="UP001345219"/>
    </source>
</evidence>
<keyword evidence="7" id="KW-0472">Membrane</keyword>
<evidence type="ECO:0000313" key="11">
    <source>
        <dbReference type="EMBL" id="KAK4744594.1"/>
    </source>
</evidence>
<evidence type="ECO:0000256" key="7">
    <source>
        <dbReference type="ARBA" id="ARBA00023136"/>
    </source>
</evidence>
<name>A0AAN7JHY7_9MYRT</name>
<proteinExistence type="predicted"/>
<keyword evidence="5" id="KW-0677">Repeat</keyword>
<keyword evidence="6" id="KW-1133">Transmembrane helix</keyword>
<keyword evidence="12" id="KW-1185">Reference proteome</keyword>
<evidence type="ECO:0000256" key="6">
    <source>
        <dbReference type="ARBA" id="ARBA00022989"/>
    </source>
</evidence>
<evidence type="ECO:0000256" key="3">
    <source>
        <dbReference type="ARBA" id="ARBA00022692"/>
    </source>
</evidence>
<evidence type="ECO:0000256" key="2">
    <source>
        <dbReference type="ARBA" id="ARBA00022614"/>
    </source>
</evidence>
<dbReference type="EMBL" id="JAXIOK010000022">
    <property type="protein sequence ID" value="KAK4744594.1"/>
    <property type="molecule type" value="Genomic_DNA"/>
</dbReference>
<protein>
    <submittedName>
        <fullName evidence="11">Uncharacterized protein</fullName>
    </submittedName>
</protein>
<evidence type="ECO:0000256" key="1">
    <source>
        <dbReference type="ARBA" id="ARBA00004167"/>
    </source>
</evidence>
<dbReference type="PANTHER" id="PTHR47986:SF1">
    <property type="entry name" value="OS04G0685900 PROTEIN"/>
    <property type="match status" value="1"/>
</dbReference>
<keyword evidence="4" id="KW-0732">Signal</keyword>
<comment type="caution">
    <text evidence="11">The sequence shown here is derived from an EMBL/GenBank/DDBJ whole genome shotgun (WGS) entry which is preliminary data.</text>
</comment>